<dbReference type="Proteomes" id="UP001247805">
    <property type="component" value="Unassembled WGS sequence"/>
</dbReference>
<name>A0ABU3T1E7_9ALTE</name>
<proteinExistence type="predicted"/>
<keyword evidence="1" id="KW-0472">Membrane</keyword>
<sequence>MMEFDLVDQDGNEITALALSETAEVCMKATSGLELGNVVPLWYYDEQAGLWKEEGQGTVENRDGELQICGRVAHFTWWNYDQPISTHSCMKYSIESESNDADLDGLAWYVEGVTYNGTSPSRVCSNDGGNTDFDSFTVKITTDIDNPEQIKVYTNIGGSKFYLSDDGDNTYSLTQLTADAAIFNTPSVQGSCLSNSQSGTCMNLDHQSDDNGILPLTADVNLPPVIMEFSVSSGTLLPGETADVKATVTDPENSVVTLDWSVNCGYYGNTNGSEFMTPASDSGPSGEQFTAVMTAPDTLSYPIEYCKIELVAMDDEGLFSTANRWVPVAASFEFEVSGVLYDTDGLPYANQILDYVNYNCMDGVDLQDSTVTDASGNYRFNINLASCIDEFQGYGDFGAILVSYEHFGSPWSTEFRIDNSYYGEGENGTLTECSVVADGTTVCEFDLHLPVLWGPVSGEVYMPDDIESADISYFYMNTSFYDFGAHSSFGGNNLLDLTNSVDAFGPIMAPVGDLHVGHSYRIADEWNYQNNNVHNYSTDGSVVDLGNLQTTVPVVVTVFDVNNAPLPDINISFTSRFWNNNDGGEIDLSGTTDSNGEFMADAYLGYLNVSSSNPSNYFYGNVSSVSGTKYIDLDSTLSCVVEGKFVDVFGEPIANEEFTTYYNSNSIDFMTDENGNYSITVVPMVIIISQVLITRPIIIVMRM</sequence>
<dbReference type="RefSeq" id="WP_316027551.1">
    <property type="nucleotide sequence ID" value="NZ_JAWDIO010000002.1"/>
</dbReference>
<evidence type="ECO:0000313" key="3">
    <source>
        <dbReference type="Proteomes" id="UP001247805"/>
    </source>
</evidence>
<accession>A0ABU3T1E7</accession>
<organism evidence="2 3">
    <name type="scientific">Paraglaciecola aquimarina</name>
    <dbReference type="NCBI Taxonomy" id="1235557"/>
    <lineage>
        <taxon>Bacteria</taxon>
        <taxon>Pseudomonadati</taxon>
        <taxon>Pseudomonadota</taxon>
        <taxon>Gammaproteobacteria</taxon>
        <taxon>Alteromonadales</taxon>
        <taxon>Alteromonadaceae</taxon>
        <taxon>Paraglaciecola</taxon>
    </lineage>
</organism>
<reference evidence="2 3" key="1">
    <citation type="submission" date="2023-10" db="EMBL/GenBank/DDBJ databases">
        <title>Glaciecola aquimarina strain GGW-M5 nov., isolated from a coastal seawater.</title>
        <authorList>
            <person name="Bayburt H."/>
            <person name="Kim J.M."/>
            <person name="Choi B.J."/>
            <person name="Jeon C.O."/>
        </authorList>
    </citation>
    <scope>NUCLEOTIDE SEQUENCE [LARGE SCALE GENOMIC DNA]</scope>
    <source>
        <strain evidence="2 3">KCTC 32108</strain>
    </source>
</reference>
<keyword evidence="1" id="KW-0812">Transmembrane</keyword>
<keyword evidence="1" id="KW-1133">Transmembrane helix</keyword>
<keyword evidence="3" id="KW-1185">Reference proteome</keyword>
<feature type="transmembrane region" description="Helical" evidence="1">
    <location>
        <begin position="677"/>
        <end position="698"/>
    </location>
</feature>
<gene>
    <name evidence="2" type="ORF">RS130_21030</name>
</gene>
<evidence type="ECO:0000313" key="2">
    <source>
        <dbReference type="EMBL" id="MDU0356042.1"/>
    </source>
</evidence>
<protein>
    <recommendedName>
        <fullName evidence="4">Big-1 domain-containing protein</fullName>
    </recommendedName>
</protein>
<evidence type="ECO:0008006" key="4">
    <source>
        <dbReference type="Google" id="ProtNLM"/>
    </source>
</evidence>
<evidence type="ECO:0000256" key="1">
    <source>
        <dbReference type="SAM" id="Phobius"/>
    </source>
</evidence>
<dbReference type="EMBL" id="JAWDIO010000002">
    <property type="protein sequence ID" value="MDU0356042.1"/>
    <property type="molecule type" value="Genomic_DNA"/>
</dbReference>
<comment type="caution">
    <text evidence="2">The sequence shown here is derived from an EMBL/GenBank/DDBJ whole genome shotgun (WGS) entry which is preliminary data.</text>
</comment>